<protein>
    <recommendedName>
        <fullName evidence="9">Transport permease protein</fullName>
    </recommendedName>
</protein>
<dbReference type="InterPro" id="IPR013525">
    <property type="entry name" value="ABC2_TM"/>
</dbReference>
<sequence length="275" mass="31240">MEKLVVDASKPKWHINLKELWAYRDLFYILAYRDLRVRYAQTFLGLLWAFIQPLATLTIFTVVFGKVAQVETSGVPYPLFAVCGMASWSYFSFVLNQSGNSIIGAQEMVKKIYFPRLVIPLSKALVGFVDFAIALLFVVILMIYYGFIPPANIIYLPIFIVLTIVSALAVGIWLSALTIRYRDFQHVVPFLVQFGLYATPVGYQAKDVIKRLPDWGSFIYYANPMAGIVEGFRWSLLGGDPPSIFAYFSFSIVILLFITGLLYFKRVEKVMADIV</sequence>
<dbReference type="RefSeq" id="WP_308350089.1">
    <property type="nucleotide sequence ID" value="NZ_CP129971.1"/>
</dbReference>
<evidence type="ECO:0000256" key="8">
    <source>
        <dbReference type="ARBA" id="ARBA00023136"/>
    </source>
</evidence>
<comment type="caution">
    <text evidence="9">Lacks conserved residue(s) required for the propagation of feature annotation.</text>
</comment>
<reference evidence="11 12" key="1">
    <citation type="submission" date="2023-08" db="EMBL/GenBank/DDBJ databases">
        <title>Comparative genomics and taxonomic characterization of three novel marine species of genus Marivirga.</title>
        <authorList>
            <person name="Muhammad N."/>
            <person name="Kim S.-G."/>
        </authorList>
    </citation>
    <scope>NUCLEOTIDE SEQUENCE [LARGE SCALE GENOMIC DNA]</scope>
    <source>
        <strain evidence="11 12">BDSF4-3</strain>
    </source>
</reference>
<dbReference type="PANTHER" id="PTHR30413">
    <property type="entry name" value="INNER MEMBRANE TRANSPORT PERMEASE"/>
    <property type="match status" value="1"/>
</dbReference>
<keyword evidence="3 9" id="KW-0813">Transport</keyword>
<evidence type="ECO:0000256" key="1">
    <source>
        <dbReference type="ARBA" id="ARBA00004429"/>
    </source>
</evidence>
<dbReference type="PROSITE" id="PS51012">
    <property type="entry name" value="ABC_TM2"/>
    <property type="match status" value="1"/>
</dbReference>
<feature type="transmembrane region" description="Helical" evidence="9">
    <location>
        <begin position="117"/>
        <end position="147"/>
    </location>
</feature>
<dbReference type="EMBL" id="CP129971">
    <property type="protein sequence ID" value="WMN12193.1"/>
    <property type="molecule type" value="Genomic_DNA"/>
</dbReference>
<evidence type="ECO:0000313" key="12">
    <source>
        <dbReference type="Proteomes" id="UP001230496"/>
    </source>
</evidence>
<dbReference type="KEGG" id="msaa:QYS49_06320"/>
<evidence type="ECO:0000256" key="6">
    <source>
        <dbReference type="ARBA" id="ARBA00022692"/>
    </source>
</evidence>
<feature type="transmembrane region" description="Helical" evidence="9">
    <location>
        <begin position="77"/>
        <end position="96"/>
    </location>
</feature>
<feature type="domain" description="ABC transmembrane type-2" evidence="10">
    <location>
        <begin position="44"/>
        <end position="267"/>
    </location>
</feature>
<evidence type="ECO:0000256" key="5">
    <source>
        <dbReference type="ARBA" id="ARBA00022519"/>
    </source>
</evidence>
<evidence type="ECO:0000259" key="10">
    <source>
        <dbReference type="PROSITE" id="PS51012"/>
    </source>
</evidence>
<keyword evidence="7 9" id="KW-1133">Transmembrane helix</keyword>
<accession>A0AA51NBQ2</accession>
<evidence type="ECO:0000256" key="7">
    <source>
        <dbReference type="ARBA" id="ARBA00022989"/>
    </source>
</evidence>
<dbReference type="GO" id="GO:0043190">
    <property type="term" value="C:ATP-binding cassette (ABC) transporter complex"/>
    <property type="evidence" value="ECO:0007669"/>
    <property type="project" value="InterPro"/>
</dbReference>
<organism evidence="11 12">
    <name type="scientific">Marivirga salinarum</name>
    <dbReference type="NCBI Taxonomy" id="3059078"/>
    <lineage>
        <taxon>Bacteria</taxon>
        <taxon>Pseudomonadati</taxon>
        <taxon>Bacteroidota</taxon>
        <taxon>Cytophagia</taxon>
        <taxon>Cytophagales</taxon>
        <taxon>Marivirgaceae</taxon>
        <taxon>Marivirga</taxon>
    </lineage>
</organism>
<feature type="transmembrane region" description="Helical" evidence="9">
    <location>
        <begin position="43"/>
        <end position="65"/>
    </location>
</feature>
<comment type="subcellular location">
    <subcellularLocation>
        <location evidence="1">Cell inner membrane</location>
        <topology evidence="1">Multi-pass membrane protein</topology>
    </subcellularLocation>
    <subcellularLocation>
        <location evidence="9">Cell membrane</location>
        <topology evidence="9">Multi-pass membrane protein</topology>
    </subcellularLocation>
</comment>
<evidence type="ECO:0000256" key="3">
    <source>
        <dbReference type="ARBA" id="ARBA00022448"/>
    </source>
</evidence>
<feature type="transmembrane region" description="Helical" evidence="9">
    <location>
        <begin position="153"/>
        <end position="175"/>
    </location>
</feature>
<keyword evidence="6 9" id="KW-0812">Transmembrane</keyword>
<dbReference type="GO" id="GO:0140359">
    <property type="term" value="F:ABC-type transporter activity"/>
    <property type="evidence" value="ECO:0007669"/>
    <property type="project" value="InterPro"/>
</dbReference>
<evidence type="ECO:0000256" key="2">
    <source>
        <dbReference type="ARBA" id="ARBA00007783"/>
    </source>
</evidence>
<evidence type="ECO:0000313" key="11">
    <source>
        <dbReference type="EMBL" id="WMN12193.1"/>
    </source>
</evidence>
<feature type="transmembrane region" description="Helical" evidence="9">
    <location>
        <begin position="244"/>
        <end position="264"/>
    </location>
</feature>
<dbReference type="AlphaFoldDB" id="A0AA51NBQ2"/>
<name>A0AA51NBQ2_9BACT</name>
<dbReference type="GO" id="GO:0015920">
    <property type="term" value="P:lipopolysaccharide transport"/>
    <property type="evidence" value="ECO:0007669"/>
    <property type="project" value="TreeGrafter"/>
</dbReference>
<dbReference type="PRINTS" id="PR00164">
    <property type="entry name" value="ABC2TRNSPORT"/>
</dbReference>
<dbReference type="Proteomes" id="UP001230496">
    <property type="component" value="Chromosome"/>
</dbReference>
<proteinExistence type="inferred from homology"/>
<comment type="similarity">
    <text evidence="2 9">Belongs to the ABC-2 integral membrane protein family.</text>
</comment>
<dbReference type="Pfam" id="PF01061">
    <property type="entry name" value="ABC2_membrane"/>
    <property type="match status" value="1"/>
</dbReference>
<gene>
    <name evidence="11" type="ORF">QYS49_06320</name>
</gene>
<dbReference type="PANTHER" id="PTHR30413:SF8">
    <property type="entry name" value="TRANSPORT PERMEASE PROTEIN"/>
    <property type="match status" value="1"/>
</dbReference>
<dbReference type="InterPro" id="IPR000412">
    <property type="entry name" value="ABC_2_transport"/>
</dbReference>
<evidence type="ECO:0000256" key="9">
    <source>
        <dbReference type="RuleBase" id="RU361157"/>
    </source>
</evidence>
<keyword evidence="12" id="KW-1185">Reference proteome</keyword>
<dbReference type="InterPro" id="IPR047817">
    <property type="entry name" value="ABC2_TM_bact-type"/>
</dbReference>
<keyword evidence="5" id="KW-0997">Cell inner membrane</keyword>
<keyword evidence="8 9" id="KW-0472">Membrane</keyword>
<keyword evidence="4 9" id="KW-1003">Cell membrane</keyword>
<evidence type="ECO:0000256" key="4">
    <source>
        <dbReference type="ARBA" id="ARBA00022475"/>
    </source>
</evidence>